<name>A0AB34IGH5_PRYPA</name>
<comment type="caution">
    <text evidence="2">The sequence shown here is derived from an EMBL/GenBank/DDBJ whole genome shotgun (WGS) entry which is preliminary data.</text>
</comment>
<dbReference type="AlphaFoldDB" id="A0AB34IGH5"/>
<dbReference type="Proteomes" id="UP001515480">
    <property type="component" value="Unassembled WGS sequence"/>
</dbReference>
<organism evidence="2 3">
    <name type="scientific">Prymnesium parvum</name>
    <name type="common">Toxic golden alga</name>
    <dbReference type="NCBI Taxonomy" id="97485"/>
    <lineage>
        <taxon>Eukaryota</taxon>
        <taxon>Haptista</taxon>
        <taxon>Haptophyta</taxon>
        <taxon>Prymnesiophyceae</taxon>
        <taxon>Prymnesiales</taxon>
        <taxon>Prymnesiaceae</taxon>
        <taxon>Prymnesium</taxon>
    </lineage>
</organism>
<gene>
    <name evidence="2" type="ORF">AB1Y20_014492</name>
</gene>
<evidence type="ECO:0000256" key="1">
    <source>
        <dbReference type="SAM" id="MobiDB-lite"/>
    </source>
</evidence>
<feature type="region of interest" description="Disordered" evidence="1">
    <location>
        <begin position="1"/>
        <end position="35"/>
    </location>
</feature>
<accession>A0AB34IGH5</accession>
<evidence type="ECO:0000313" key="2">
    <source>
        <dbReference type="EMBL" id="KAL1496913.1"/>
    </source>
</evidence>
<keyword evidence="3" id="KW-1185">Reference proteome</keyword>
<dbReference type="EMBL" id="JBGBPQ010000028">
    <property type="protein sequence ID" value="KAL1496913.1"/>
    <property type="molecule type" value="Genomic_DNA"/>
</dbReference>
<evidence type="ECO:0000313" key="3">
    <source>
        <dbReference type="Proteomes" id="UP001515480"/>
    </source>
</evidence>
<protein>
    <submittedName>
        <fullName evidence="2">Uncharacterized protein</fullName>
    </submittedName>
</protein>
<reference evidence="2 3" key="1">
    <citation type="journal article" date="2024" name="Science">
        <title>Giant polyketide synthase enzymes in the biosynthesis of giant marine polyether toxins.</title>
        <authorList>
            <person name="Fallon T.R."/>
            <person name="Shende V.V."/>
            <person name="Wierzbicki I.H."/>
            <person name="Pendleton A.L."/>
            <person name="Watervoot N.F."/>
            <person name="Auber R.P."/>
            <person name="Gonzalez D.J."/>
            <person name="Wisecaver J.H."/>
            <person name="Moore B.S."/>
        </authorList>
    </citation>
    <scope>NUCLEOTIDE SEQUENCE [LARGE SCALE GENOMIC DNA]</scope>
    <source>
        <strain evidence="2 3">12B1</strain>
    </source>
</reference>
<proteinExistence type="predicted"/>
<feature type="compositionally biased region" description="Polar residues" evidence="1">
    <location>
        <begin position="19"/>
        <end position="31"/>
    </location>
</feature>
<sequence>MEREMVRPGMVSSPFHTLISPNSPSCTSSDAATRPPAATIRLRSLATEGKWSTVNDSMGVVAAAGEGRGWGRGWEGEGAEGR</sequence>